<evidence type="ECO:0000256" key="2">
    <source>
        <dbReference type="ARBA" id="ARBA00022729"/>
    </source>
</evidence>
<dbReference type="SUPFAM" id="SSF49899">
    <property type="entry name" value="Concanavalin A-like lectins/glucanases"/>
    <property type="match status" value="1"/>
</dbReference>
<proteinExistence type="inferred from homology"/>
<dbReference type="Proteomes" id="UP000030143">
    <property type="component" value="Unassembled WGS sequence"/>
</dbReference>
<dbReference type="GO" id="GO:0000272">
    <property type="term" value="P:polysaccharide catabolic process"/>
    <property type="evidence" value="ECO:0007669"/>
    <property type="project" value="UniProtKB-KW"/>
</dbReference>
<dbReference type="EMBL" id="JQFZ01000020">
    <property type="protein sequence ID" value="KGO62722.1"/>
    <property type="molecule type" value="Genomic_DNA"/>
</dbReference>
<keyword evidence="2" id="KW-0732">Signal</keyword>
<dbReference type="EC" id="3.2.1.151" evidence="4"/>
<comment type="caution">
    <text evidence="8">The sequence shown here is derived from an EMBL/GenBank/DDBJ whole genome shotgun (WGS) entry which is preliminary data.</text>
</comment>
<dbReference type="InterPro" id="IPR013319">
    <property type="entry name" value="GH11/12"/>
</dbReference>
<keyword evidence="9" id="KW-1185">Reference proteome</keyword>
<gene>
    <name evidence="8" type="ORF">PEX2_047480</name>
</gene>
<dbReference type="AlphaFoldDB" id="A0A0A2K4T6"/>
<dbReference type="GeneID" id="27677442"/>
<keyword evidence="7" id="KW-0326">Glycosidase</keyword>
<dbReference type="GO" id="GO:0033946">
    <property type="term" value="F:xyloglucan-specific endo-beta-1,4-glucanase activity"/>
    <property type="evidence" value="ECO:0007669"/>
    <property type="project" value="UniProtKB-EC"/>
</dbReference>
<evidence type="ECO:0000313" key="8">
    <source>
        <dbReference type="EMBL" id="KGO62722.1"/>
    </source>
</evidence>
<dbReference type="PANTHER" id="PTHR34002:SF9">
    <property type="entry name" value="XYLOGLUCAN-SPECIFIC ENDO-BETA-1,4-GLUCANASE A"/>
    <property type="match status" value="1"/>
</dbReference>
<dbReference type="GO" id="GO:0008810">
    <property type="term" value="F:cellulase activity"/>
    <property type="evidence" value="ECO:0007669"/>
    <property type="project" value="InterPro"/>
</dbReference>
<keyword evidence="7 8" id="KW-0378">Hydrolase</keyword>
<dbReference type="PANTHER" id="PTHR34002">
    <property type="entry name" value="BLR1656 PROTEIN"/>
    <property type="match status" value="1"/>
</dbReference>
<reference evidence="8 9" key="1">
    <citation type="journal article" date="2015" name="Mol. Plant Microbe Interact.">
        <title>Genome, transcriptome, and functional analyses of Penicillium expansum provide new insights into secondary metabolism and pathogenicity.</title>
        <authorList>
            <person name="Ballester A.R."/>
            <person name="Marcet-Houben M."/>
            <person name="Levin E."/>
            <person name="Sela N."/>
            <person name="Selma-Lazaro C."/>
            <person name="Carmona L."/>
            <person name="Wisniewski M."/>
            <person name="Droby S."/>
            <person name="Gonzalez-Candelas L."/>
            <person name="Gabaldon T."/>
        </authorList>
    </citation>
    <scope>NUCLEOTIDE SEQUENCE [LARGE SCALE GENOMIC DNA]</scope>
    <source>
        <strain evidence="8 9">MD-8</strain>
    </source>
</reference>
<evidence type="ECO:0000256" key="6">
    <source>
        <dbReference type="ARBA" id="ARBA00043018"/>
    </source>
</evidence>
<comment type="similarity">
    <text evidence="1 7">Belongs to the glycosyl hydrolase 12 (cellulase H) family.</text>
</comment>
<dbReference type="VEuPathDB" id="FungiDB:PEXP_048990"/>
<evidence type="ECO:0000256" key="4">
    <source>
        <dbReference type="ARBA" id="ARBA00038882"/>
    </source>
</evidence>
<sequence>MLLETRNIVLWNSTSTSNMVADVSYDMFLASSPDGHEEIEVIVWLASFGSAGPISSTGKAIATVWISGHEWDLWVGPNGKMTVYSFVARSTITNFGGNMLDFFNHLVYNHGVDNNKYLKTIQAGTEPFTGTAKMTVDNYWIELH</sequence>
<name>A0A0A2K4T6_PENEN</name>
<dbReference type="Gene3D" id="2.60.120.180">
    <property type="match status" value="1"/>
</dbReference>
<dbReference type="OrthoDB" id="95118at2759"/>
<evidence type="ECO:0000313" key="9">
    <source>
        <dbReference type="Proteomes" id="UP000030143"/>
    </source>
</evidence>
<dbReference type="RefSeq" id="XP_016603253.1">
    <property type="nucleotide sequence ID" value="XM_016742023.1"/>
</dbReference>
<keyword evidence="7" id="KW-0119">Carbohydrate metabolism</keyword>
<accession>A0A0A2K4T6</accession>
<keyword evidence="7" id="KW-0624">Polysaccharide degradation</keyword>
<dbReference type="STRING" id="27334.A0A0A2K4T6"/>
<evidence type="ECO:0000256" key="1">
    <source>
        <dbReference type="ARBA" id="ARBA00005519"/>
    </source>
</evidence>
<dbReference type="PhylomeDB" id="A0A0A2K4T6"/>
<evidence type="ECO:0000256" key="7">
    <source>
        <dbReference type="RuleBase" id="RU361163"/>
    </source>
</evidence>
<protein>
    <recommendedName>
        <fullName evidence="4">xyloglucan-specific endo-beta-1,4-glucanase</fullName>
        <ecNumber evidence="4">3.2.1.151</ecNumber>
    </recommendedName>
    <alternativeName>
        <fullName evidence="5">Xyloglucanase A</fullName>
    </alternativeName>
    <alternativeName>
        <fullName evidence="6">Xyloglucanendohydrolase A</fullName>
    </alternativeName>
</protein>
<dbReference type="Pfam" id="PF01670">
    <property type="entry name" value="Glyco_hydro_12"/>
    <property type="match status" value="1"/>
</dbReference>
<dbReference type="InterPro" id="IPR002594">
    <property type="entry name" value="GH12"/>
</dbReference>
<evidence type="ECO:0000256" key="5">
    <source>
        <dbReference type="ARBA" id="ARBA00041304"/>
    </source>
</evidence>
<dbReference type="HOGENOM" id="CLU_150180_0_0_1"/>
<evidence type="ECO:0000256" key="3">
    <source>
        <dbReference type="ARBA" id="ARBA00037012"/>
    </source>
</evidence>
<comment type="catalytic activity">
    <reaction evidence="3">
        <text>xyloglucan + H2O = xyloglucan oligosaccharides.</text>
        <dbReference type="EC" id="3.2.1.151"/>
    </reaction>
</comment>
<organism evidence="8 9">
    <name type="scientific">Penicillium expansum</name>
    <name type="common">Blue mold rot fungus</name>
    <dbReference type="NCBI Taxonomy" id="27334"/>
    <lineage>
        <taxon>Eukaryota</taxon>
        <taxon>Fungi</taxon>
        <taxon>Dikarya</taxon>
        <taxon>Ascomycota</taxon>
        <taxon>Pezizomycotina</taxon>
        <taxon>Eurotiomycetes</taxon>
        <taxon>Eurotiomycetidae</taxon>
        <taxon>Eurotiales</taxon>
        <taxon>Aspergillaceae</taxon>
        <taxon>Penicillium</taxon>
    </lineage>
</organism>
<dbReference type="InterPro" id="IPR013320">
    <property type="entry name" value="ConA-like_dom_sf"/>
</dbReference>